<evidence type="ECO:0000313" key="1">
    <source>
        <dbReference type="EMBL" id="DAG06381.1"/>
    </source>
</evidence>
<sequence>MKNNGNPGAWLGEAQPNTQQPLVVSPELKKLYNMYQASTNPQGFVKQVMSANPALEAMSQKGSMKDQFYAECQRRGINPDEFLAQVERGLK</sequence>
<name>A0A8S5VHY9_9CAUD</name>
<proteinExistence type="predicted"/>
<reference evidence="1" key="1">
    <citation type="journal article" date="2021" name="Proc. Natl. Acad. Sci. U.S.A.">
        <title>A Catalog of Tens of Thousands of Viruses from Human Metagenomes Reveals Hidden Associations with Chronic Diseases.</title>
        <authorList>
            <person name="Tisza M.J."/>
            <person name="Buck C.B."/>
        </authorList>
    </citation>
    <scope>NUCLEOTIDE SEQUENCE</scope>
    <source>
        <strain evidence="1">Cthu813</strain>
    </source>
</reference>
<accession>A0A8S5VHY9</accession>
<protein>
    <submittedName>
        <fullName evidence="1">Uncharacterized protein</fullName>
    </submittedName>
</protein>
<dbReference type="EMBL" id="BK016270">
    <property type="protein sequence ID" value="DAG06381.1"/>
    <property type="molecule type" value="Genomic_DNA"/>
</dbReference>
<organism evidence="1">
    <name type="scientific">Siphoviridae sp. cthu813</name>
    <dbReference type="NCBI Taxonomy" id="2825618"/>
    <lineage>
        <taxon>Viruses</taxon>
        <taxon>Duplodnaviria</taxon>
        <taxon>Heunggongvirae</taxon>
        <taxon>Uroviricota</taxon>
        <taxon>Caudoviricetes</taxon>
    </lineage>
</organism>